<organism evidence="5 6">
    <name type="scientific">Furculomyces boomerangus</name>
    <dbReference type="NCBI Taxonomy" id="61424"/>
    <lineage>
        <taxon>Eukaryota</taxon>
        <taxon>Fungi</taxon>
        <taxon>Fungi incertae sedis</taxon>
        <taxon>Zoopagomycota</taxon>
        <taxon>Kickxellomycotina</taxon>
        <taxon>Harpellomycetes</taxon>
        <taxon>Harpellales</taxon>
        <taxon>Harpellaceae</taxon>
        <taxon>Furculomyces</taxon>
    </lineage>
</organism>
<dbReference type="InterPro" id="IPR001314">
    <property type="entry name" value="Peptidase_S1A"/>
</dbReference>
<gene>
    <name evidence="5" type="ORF">BB559_002569</name>
</gene>
<protein>
    <recommendedName>
        <fullName evidence="4">Peptidase S1 domain-containing protein</fullName>
    </recommendedName>
</protein>
<dbReference type="InterPro" id="IPR001254">
    <property type="entry name" value="Trypsin_dom"/>
</dbReference>
<comment type="caution">
    <text evidence="5">The sequence shown here is derived from an EMBL/GenBank/DDBJ whole genome shotgun (WGS) entry which is preliminary data.</text>
</comment>
<feature type="domain" description="Peptidase S1" evidence="4">
    <location>
        <begin position="24"/>
        <end position="257"/>
    </location>
</feature>
<dbReference type="InterPro" id="IPR018114">
    <property type="entry name" value="TRYPSIN_HIS"/>
</dbReference>
<keyword evidence="6" id="KW-1185">Reference proteome</keyword>
<sequence>MKSLFFTVLYLSGVVSAGNNKTRIIGGSAAQPNMYPYATFIQDMKLGKVCGGSLITSQWIVTAAHCVQTSNIKDLRVIIGTNNIGGKTGLPTSNGYIHAKYNPVTYDNDIAIIMLSNPVSYTPVKITKGPIGDNEDVRAIGWGITQNNMTVPSNSLMQVDIKTVSTAECKKRDPNFVGNGIGPQICTGNTPGKDTCLGDSGGGLLKLVNNEWRLAGLTSFGAWLSNKKTEGICGSNDVVGVYTNVYKYMDFIKAATGLQESDLAV</sequence>
<accession>A0A2T9YUD3</accession>
<dbReference type="STRING" id="61424.A0A2T9YUD3"/>
<dbReference type="InterPro" id="IPR050430">
    <property type="entry name" value="Peptidase_S1"/>
</dbReference>
<feature type="signal peptide" evidence="3">
    <location>
        <begin position="1"/>
        <end position="17"/>
    </location>
</feature>
<evidence type="ECO:0000313" key="5">
    <source>
        <dbReference type="EMBL" id="PVU95906.1"/>
    </source>
</evidence>
<comment type="similarity">
    <text evidence="1">Belongs to the peptidase S1 family.</text>
</comment>
<dbReference type="SUPFAM" id="SSF50494">
    <property type="entry name" value="Trypsin-like serine proteases"/>
    <property type="match status" value="1"/>
</dbReference>
<name>A0A2T9YUD3_9FUNG</name>
<dbReference type="Pfam" id="PF00089">
    <property type="entry name" value="Trypsin"/>
    <property type="match status" value="1"/>
</dbReference>
<dbReference type="AlphaFoldDB" id="A0A2T9YUD3"/>
<proteinExistence type="inferred from homology"/>
<dbReference type="SMART" id="SM00020">
    <property type="entry name" value="Tryp_SPc"/>
    <property type="match status" value="1"/>
</dbReference>
<dbReference type="GO" id="GO:0004252">
    <property type="term" value="F:serine-type endopeptidase activity"/>
    <property type="evidence" value="ECO:0007669"/>
    <property type="project" value="InterPro"/>
</dbReference>
<dbReference type="PANTHER" id="PTHR24276:SF98">
    <property type="entry name" value="FI18310P1-RELATED"/>
    <property type="match status" value="1"/>
</dbReference>
<dbReference type="OrthoDB" id="6380398at2759"/>
<evidence type="ECO:0000256" key="2">
    <source>
        <dbReference type="ARBA" id="ARBA00023157"/>
    </source>
</evidence>
<evidence type="ECO:0000313" key="6">
    <source>
        <dbReference type="Proteomes" id="UP000245699"/>
    </source>
</evidence>
<dbReference type="FunFam" id="2.40.10.10:FF:000068">
    <property type="entry name" value="transmembrane protease serine 2"/>
    <property type="match status" value="1"/>
</dbReference>
<dbReference type="CDD" id="cd00190">
    <property type="entry name" value="Tryp_SPc"/>
    <property type="match status" value="1"/>
</dbReference>
<dbReference type="PANTHER" id="PTHR24276">
    <property type="entry name" value="POLYSERASE-RELATED"/>
    <property type="match status" value="1"/>
</dbReference>
<dbReference type="PRINTS" id="PR00722">
    <property type="entry name" value="CHYMOTRYPSIN"/>
</dbReference>
<dbReference type="Gene3D" id="2.40.10.10">
    <property type="entry name" value="Trypsin-like serine proteases"/>
    <property type="match status" value="1"/>
</dbReference>
<dbReference type="EMBL" id="MBFT01000164">
    <property type="protein sequence ID" value="PVU95906.1"/>
    <property type="molecule type" value="Genomic_DNA"/>
</dbReference>
<dbReference type="InterPro" id="IPR043504">
    <property type="entry name" value="Peptidase_S1_PA_chymotrypsin"/>
</dbReference>
<dbReference type="Proteomes" id="UP000245699">
    <property type="component" value="Unassembled WGS sequence"/>
</dbReference>
<feature type="chain" id="PRO_5015761593" description="Peptidase S1 domain-containing protein" evidence="3">
    <location>
        <begin position="18"/>
        <end position="265"/>
    </location>
</feature>
<dbReference type="GO" id="GO:0006508">
    <property type="term" value="P:proteolysis"/>
    <property type="evidence" value="ECO:0007669"/>
    <property type="project" value="InterPro"/>
</dbReference>
<dbReference type="PROSITE" id="PS50240">
    <property type="entry name" value="TRYPSIN_DOM"/>
    <property type="match status" value="1"/>
</dbReference>
<keyword evidence="3" id="KW-0732">Signal</keyword>
<evidence type="ECO:0000259" key="4">
    <source>
        <dbReference type="PROSITE" id="PS50240"/>
    </source>
</evidence>
<dbReference type="InterPro" id="IPR009003">
    <property type="entry name" value="Peptidase_S1_PA"/>
</dbReference>
<evidence type="ECO:0000256" key="1">
    <source>
        <dbReference type="ARBA" id="ARBA00007664"/>
    </source>
</evidence>
<dbReference type="PROSITE" id="PS00134">
    <property type="entry name" value="TRYPSIN_HIS"/>
    <property type="match status" value="1"/>
</dbReference>
<reference evidence="5 6" key="1">
    <citation type="journal article" date="2018" name="MBio">
        <title>Comparative Genomics Reveals the Core Gene Toolbox for the Fungus-Insect Symbiosis.</title>
        <authorList>
            <person name="Wang Y."/>
            <person name="Stata M."/>
            <person name="Wang W."/>
            <person name="Stajich J.E."/>
            <person name="White M.M."/>
            <person name="Moncalvo J.M."/>
        </authorList>
    </citation>
    <scope>NUCLEOTIDE SEQUENCE [LARGE SCALE GENOMIC DNA]</scope>
    <source>
        <strain evidence="5 6">AUS-77-4</strain>
    </source>
</reference>
<keyword evidence="2" id="KW-1015">Disulfide bond</keyword>
<evidence type="ECO:0000256" key="3">
    <source>
        <dbReference type="SAM" id="SignalP"/>
    </source>
</evidence>